<name>A0A9D2KG00_9MICO</name>
<feature type="domain" description="FAD-binding FR-type" evidence="1">
    <location>
        <begin position="8"/>
        <end position="137"/>
    </location>
</feature>
<dbReference type="InterPro" id="IPR017938">
    <property type="entry name" value="Riboflavin_synthase-like_b-brl"/>
</dbReference>
<gene>
    <name evidence="2" type="ORF">H9800_01050</name>
</gene>
<dbReference type="InterPro" id="IPR017927">
    <property type="entry name" value="FAD-bd_FR_type"/>
</dbReference>
<dbReference type="Gene3D" id="2.40.30.10">
    <property type="entry name" value="Translation factors"/>
    <property type="match status" value="1"/>
</dbReference>
<dbReference type="Gene3D" id="3.40.50.80">
    <property type="entry name" value="Nucleotide-binding domain of ferredoxin-NADP reductase (FNR) module"/>
    <property type="match status" value="1"/>
</dbReference>
<dbReference type="Proteomes" id="UP000824220">
    <property type="component" value="Unassembled WGS sequence"/>
</dbReference>
<dbReference type="EMBL" id="DXAM01000017">
    <property type="protein sequence ID" value="HJA03435.1"/>
    <property type="molecule type" value="Genomic_DNA"/>
</dbReference>
<dbReference type="GO" id="GO:0016491">
    <property type="term" value="F:oxidoreductase activity"/>
    <property type="evidence" value="ECO:0007669"/>
    <property type="project" value="InterPro"/>
</dbReference>
<evidence type="ECO:0000313" key="3">
    <source>
        <dbReference type="Proteomes" id="UP000824220"/>
    </source>
</evidence>
<reference evidence="2" key="1">
    <citation type="journal article" date="2021" name="PeerJ">
        <title>Extensive microbial diversity within the chicken gut microbiome revealed by metagenomics and culture.</title>
        <authorList>
            <person name="Gilroy R."/>
            <person name="Ravi A."/>
            <person name="Getino M."/>
            <person name="Pursley I."/>
            <person name="Horton D.L."/>
            <person name="Alikhan N.F."/>
            <person name="Baker D."/>
            <person name="Gharbi K."/>
            <person name="Hall N."/>
            <person name="Watson M."/>
            <person name="Adriaenssens E.M."/>
            <person name="Foster-Nyarko E."/>
            <person name="Jarju S."/>
            <person name="Secka A."/>
            <person name="Antonio M."/>
            <person name="Oren A."/>
            <person name="Chaudhuri R.R."/>
            <person name="La Ragione R."/>
            <person name="Hildebrand F."/>
            <person name="Pallen M.J."/>
        </authorList>
    </citation>
    <scope>NUCLEOTIDE SEQUENCE</scope>
    <source>
        <strain evidence="2">ChiHjej8B7-3636</strain>
    </source>
</reference>
<dbReference type="AlphaFoldDB" id="A0A9D2KG00"/>
<dbReference type="InterPro" id="IPR039374">
    <property type="entry name" value="SIP_fam"/>
</dbReference>
<sequence>MGQQKKSRTPYVFEVVGVESVSPRLVRVWFGCSDFDGFAAAAAERASTDAYVKIHFARPELGLTPPYDLDELRTRLAPEDMPSRRTYTVRMIDRDQRRIAVDFVVHGDAGVAGPWAARAAAGDRVSVSGPGGKYAPSPDVAEHLFIGDESALPAIASAIESLPADAVGTALIEVESSRDEVAIDGPAGVRIRWVHRAREPYGSALVAAVEALPQPTEVIDVFAHGERAAMKRLRGIIHGAWGIPRERLSLSAYWAAGRAEDTFQAEKREPVGQIFEPEQHSPAP</sequence>
<dbReference type="InterPro" id="IPR007037">
    <property type="entry name" value="SIP_rossman_dom"/>
</dbReference>
<dbReference type="PANTHER" id="PTHR30157">
    <property type="entry name" value="FERRIC REDUCTASE, NADPH-DEPENDENT"/>
    <property type="match status" value="1"/>
</dbReference>
<organism evidence="2 3">
    <name type="scientific">Candidatus Microbacterium stercoravium</name>
    <dbReference type="NCBI Taxonomy" id="2838697"/>
    <lineage>
        <taxon>Bacteria</taxon>
        <taxon>Bacillati</taxon>
        <taxon>Actinomycetota</taxon>
        <taxon>Actinomycetes</taxon>
        <taxon>Micrococcales</taxon>
        <taxon>Microbacteriaceae</taxon>
        <taxon>Microbacterium</taxon>
    </lineage>
</organism>
<evidence type="ECO:0000259" key="1">
    <source>
        <dbReference type="PROSITE" id="PS51384"/>
    </source>
</evidence>
<dbReference type="PANTHER" id="PTHR30157:SF0">
    <property type="entry name" value="NADPH-DEPENDENT FERRIC-CHELATE REDUCTASE"/>
    <property type="match status" value="1"/>
</dbReference>
<proteinExistence type="predicted"/>
<dbReference type="InterPro" id="IPR039261">
    <property type="entry name" value="FNR_nucleotide-bd"/>
</dbReference>
<comment type="caution">
    <text evidence="2">The sequence shown here is derived from an EMBL/GenBank/DDBJ whole genome shotgun (WGS) entry which is preliminary data.</text>
</comment>
<protein>
    <submittedName>
        <fullName evidence="2">Siderophore-interacting protein</fullName>
    </submittedName>
</protein>
<reference evidence="2" key="2">
    <citation type="submission" date="2021-04" db="EMBL/GenBank/DDBJ databases">
        <authorList>
            <person name="Gilroy R."/>
        </authorList>
    </citation>
    <scope>NUCLEOTIDE SEQUENCE</scope>
    <source>
        <strain evidence="2">ChiHjej8B7-3636</strain>
    </source>
</reference>
<dbReference type="SUPFAM" id="SSF63380">
    <property type="entry name" value="Riboflavin synthase domain-like"/>
    <property type="match status" value="1"/>
</dbReference>
<dbReference type="Pfam" id="PF08021">
    <property type="entry name" value="FAD_binding_9"/>
    <property type="match status" value="1"/>
</dbReference>
<dbReference type="InterPro" id="IPR013113">
    <property type="entry name" value="SIP_FAD-bd"/>
</dbReference>
<dbReference type="PROSITE" id="PS51384">
    <property type="entry name" value="FAD_FR"/>
    <property type="match status" value="1"/>
</dbReference>
<dbReference type="CDD" id="cd06193">
    <property type="entry name" value="siderophore_interacting"/>
    <property type="match status" value="1"/>
</dbReference>
<accession>A0A9D2KG00</accession>
<dbReference type="Pfam" id="PF04954">
    <property type="entry name" value="SIP"/>
    <property type="match status" value="1"/>
</dbReference>
<evidence type="ECO:0000313" key="2">
    <source>
        <dbReference type="EMBL" id="HJA03435.1"/>
    </source>
</evidence>